<name>A0A2N3PMY1_9PROT</name>
<dbReference type="Gene3D" id="3.40.50.1400">
    <property type="match status" value="2"/>
</dbReference>
<gene>
    <name evidence="4" type="ORF">CWS72_25165</name>
</gene>
<keyword evidence="1" id="KW-0479">Metal-binding</keyword>
<reference evidence="5" key="1">
    <citation type="submission" date="2017-12" db="EMBL/GenBank/DDBJ databases">
        <title>Draft genome sequence of Telmatospirillum siberiense 26-4b1T, an acidotolerant peatland alphaproteobacterium potentially involved in sulfur cycling.</title>
        <authorList>
            <person name="Hausmann B."/>
            <person name="Pjevac P."/>
            <person name="Schreck K."/>
            <person name="Herbold C.W."/>
            <person name="Daims H."/>
            <person name="Wagner M."/>
            <person name="Pester M."/>
            <person name="Loy A."/>
        </authorList>
    </citation>
    <scope>NUCLEOTIDE SEQUENCE [LARGE SCALE GENOMIC DNA]</scope>
    <source>
        <strain evidence="5">26-4b1</strain>
    </source>
</reference>
<dbReference type="GO" id="GO:0046872">
    <property type="term" value="F:metal ion binding"/>
    <property type="evidence" value="ECO:0007669"/>
    <property type="project" value="UniProtKB-KW"/>
</dbReference>
<dbReference type="CDD" id="cd03414">
    <property type="entry name" value="CbiX_SirB_C"/>
    <property type="match status" value="1"/>
</dbReference>
<dbReference type="InterPro" id="IPR050963">
    <property type="entry name" value="Sirohydro_Cobaltochel/CbiX"/>
</dbReference>
<organism evidence="4 5">
    <name type="scientific">Telmatospirillum siberiense</name>
    <dbReference type="NCBI Taxonomy" id="382514"/>
    <lineage>
        <taxon>Bacteria</taxon>
        <taxon>Pseudomonadati</taxon>
        <taxon>Pseudomonadota</taxon>
        <taxon>Alphaproteobacteria</taxon>
        <taxon>Rhodospirillales</taxon>
        <taxon>Rhodospirillaceae</taxon>
        <taxon>Telmatospirillum</taxon>
    </lineage>
</organism>
<dbReference type="AlphaFoldDB" id="A0A2N3PMY1"/>
<evidence type="ECO:0000313" key="4">
    <source>
        <dbReference type="EMBL" id="PKU21754.1"/>
    </source>
</evidence>
<sequence>MICGHGSRDRQAIEEFNLLSQHLRKRLPAFDLESGFLEFARPVIRDGLDALKSRGARRILALPGMLFAAGHVKNDLPSEINNFAAENPDLEVKYGRELAIELKLLKAAAERIEEAERTSGQAVSRADTLLLVVGRGTNDPDANSNIAKVTRMLWEGMGFGWAEYAFSGVATPLVDAALDRVQKLGFARVVVFPYFLFTGILVKRIYQWTDEAAKRFPDVEFLKAPYLRDHPLVIDTFVDRLEELLDGQPAMNCQLCKYREQAIGYEDAVGAVQAGHHHHVRGIGTEDHPHDHGPHEHGHGHGHDHGHEHEHDHPHEHAHHTHGHEH</sequence>
<feature type="compositionally biased region" description="Basic residues" evidence="3">
    <location>
        <begin position="316"/>
        <end position="326"/>
    </location>
</feature>
<dbReference type="Proteomes" id="UP000233293">
    <property type="component" value="Unassembled WGS sequence"/>
</dbReference>
<comment type="caution">
    <text evidence="4">The sequence shown here is derived from an EMBL/GenBank/DDBJ whole genome shotgun (WGS) entry which is preliminary data.</text>
</comment>
<dbReference type="GO" id="GO:0016829">
    <property type="term" value="F:lyase activity"/>
    <property type="evidence" value="ECO:0007669"/>
    <property type="project" value="UniProtKB-KW"/>
</dbReference>
<keyword evidence="5" id="KW-1185">Reference proteome</keyword>
<dbReference type="OrthoDB" id="9797895at2"/>
<protein>
    <submittedName>
        <fullName evidence="4">Sirohydrochlorin chelatase</fullName>
    </submittedName>
</protein>
<dbReference type="EMBL" id="PIUM01000045">
    <property type="protein sequence ID" value="PKU21754.1"/>
    <property type="molecule type" value="Genomic_DNA"/>
</dbReference>
<dbReference type="SUPFAM" id="SSF53800">
    <property type="entry name" value="Chelatase"/>
    <property type="match status" value="1"/>
</dbReference>
<dbReference type="Pfam" id="PF01903">
    <property type="entry name" value="CbiX"/>
    <property type="match status" value="2"/>
</dbReference>
<evidence type="ECO:0000256" key="3">
    <source>
        <dbReference type="SAM" id="MobiDB-lite"/>
    </source>
</evidence>
<feature type="compositionally biased region" description="Basic and acidic residues" evidence="3">
    <location>
        <begin position="284"/>
        <end position="315"/>
    </location>
</feature>
<proteinExistence type="predicted"/>
<keyword evidence="2" id="KW-0456">Lyase</keyword>
<dbReference type="InterPro" id="IPR002762">
    <property type="entry name" value="CbiX-like"/>
</dbReference>
<evidence type="ECO:0000313" key="5">
    <source>
        <dbReference type="Proteomes" id="UP000233293"/>
    </source>
</evidence>
<feature type="region of interest" description="Disordered" evidence="3">
    <location>
        <begin position="274"/>
        <end position="326"/>
    </location>
</feature>
<dbReference type="PANTHER" id="PTHR33542">
    <property type="entry name" value="SIROHYDROCHLORIN FERROCHELATASE, CHLOROPLASTIC"/>
    <property type="match status" value="1"/>
</dbReference>
<evidence type="ECO:0000256" key="2">
    <source>
        <dbReference type="ARBA" id="ARBA00023239"/>
    </source>
</evidence>
<dbReference type="PANTHER" id="PTHR33542:SF3">
    <property type="entry name" value="SIROHYDROCHLORIN FERROCHELATASE, CHLOROPLASTIC"/>
    <property type="match status" value="1"/>
</dbReference>
<dbReference type="CDD" id="cd03416">
    <property type="entry name" value="CbiX_SirB_N"/>
    <property type="match status" value="1"/>
</dbReference>
<evidence type="ECO:0000256" key="1">
    <source>
        <dbReference type="ARBA" id="ARBA00022723"/>
    </source>
</evidence>
<accession>A0A2N3PMY1</accession>